<sequence>MKETIFRVSSFCPGSILSVSLFSLSLSIRRQRFTGSEESSVHIDRSFNLGIESAPGSYYSLSLRLPLLCLSLSSAEFGLGFHRLFLLLLSTGTSAAVVYSRPSRLSSFSGWKPSPPPSPTGLSSFSVLR</sequence>
<accession>A0ABQ7AUC2</accession>
<evidence type="ECO:0000313" key="3">
    <source>
        <dbReference type="Proteomes" id="UP000266723"/>
    </source>
</evidence>
<gene>
    <name evidence="2" type="ORF">DY000_02063222</name>
</gene>
<name>A0ABQ7AUC2_BRACR</name>
<protein>
    <submittedName>
        <fullName evidence="2">Uncharacterized protein</fullName>
    </submittedName>
</protein>
<reference evidence="2 3" key="1">
    <citation type="journal article" date="2020" name="BMC Genomics">
        <title>Intraspecific diversification of the crop wild relative Brassica cretica Lam. using demographic model selection.</title>
        <authorList>
            <person name="Kioukis A."/>
            <person name="Michalopoulou V.A."/>
            <person name="Briers L."/>
            <person name="Pirintsos S."/>
            <person name="Studholme D.J."/>
            <person name="Pavlidis P."/>
            <person name="Sarris P.F."/>
        </authorList>
    </citation>
    <scope>NUCLEOTIDE SEQUENCE [LARGE SCALE GENOMIC DNA]</scope>
    <source>
        <strain evidence="3">cv. PFS-1207/04</strain>
    </source>
</reference>
<evidence type="ECO:0000313" key="2">
    <source>
        <dbReference type="EMBL" id="KAF3517752.1"/>
    </source>
</evidence>
<organism evidence="2 3">
    <name type="scientific">Brassica cretica</name>
    <name type="common">Mustard</name>
    <dbReference type="NCBI Taxonomy" id="69181"/>
    <lineage>
        <taxon>Eukaryota</taxon>
        <taxon>Viridiplantae</taxon>
        <taxon>Streptophyta</taxon>
        <taxon>Embryophyta</taxon>
        <taxon>Tracheophyta</taxon>
        <taxon>Spermatophyta</taxon>
        <taxon>Magnoliopsida</taxon>
        <taxon>eudicotyledons</taxon>
        <taxon>Gunneridae</taxon>
        <taxon>Pentapetalae</taxon>
        <taxon>rosids</taxon>
        <taxon>malvids</taxon>
        <taxon>Brassicales</taxon>
        <taxon>Brassicaceae</taxon>
        <taxon>Brassiceae</taxon>
        <taxon>Brassica</taxon>
    </lineage>
</organism>
<comment type="caution">
    <text evidence="2">The sequence shown here is derived from an EMBL/GenBank/DDBJ whole genome shotgun (WGS) entry which is preliminary data.</text>
</comment>
<feature type="region of interest" description="Disordered" evidence="1">
    <location>
        <begin position="105"/>
        <end position="129"/>
    </location>
</feature>
<feature type="compositionally biased region" description="Low complexity" evidence="1">
    <location>
        <begin position="120"/>
        <end position="129"/>
    </location>
</feature>
<evidence type="ECO:0000256" key="1">
    <source>
        <dbReference type="SAM" id="MobiDB-lite"/>
    </source>
</evidence>
<dbReference type="EMBL" id="QGKV02001556">
    <property type="protein sequence ID" value="KAF3517752.1"/>
    <property type="molecule type" value="Genomic_DNA"/>
</dbReference>
<dbReference type="Proteomes" id="UP000266723">
    <property type="component" value="Unassembled WGS sequence"/>
</dbReference>
<keyword evidence="3" id="KW-1185">Reference proteome</keyword>
<proteinExistence type="predicted"/>